<keyword evidence="4" id="KW-1185">Reference proteome</keyword>
<feature type="compositionally biased region" description="Low complexity" evidence="1">
    <location>
        <begin position="964"/>
        <end position="983"/>
    </location>
</feature>
<feature type="region of interest" description="Disordered" evidence="1">
    <location>
        <begin position="1"/>
        <end position="42"/>
    </location>
</feature>
<feature type="compositionally biased region" description="Low complexity" evidence="1">
    <location>
        <begin position="936"/>
        <end position="953"/>
    </location>
</feature>
<feature type="compositionally biased region" description="Polar residues" evidence="1">
    <location>
        <begin position="361"/>
        <end position="389"/>
    </location>
</feature>
<evidence type="ECO:0000313" key="4">
    <source>
        <dbReference type="Proteomes" id="UP000800038"/>
    </source>
</evidence>
<feature type="region of interest" description="Disordered" evidence="1">
    <location>
        <begin position="883"/>
        <end position="990"/>
    </location>
</feature>
<feature type="compositionally biased region" description="Low complexity" evidence="1">
    <location>
        <begin position="28"/>
        <end position="42"/>
    </location>
</feature>
<gene>
    <name evidence="3" type="ORF">EJ02DRAFT_85322</name>
</gene>
<accession>A0A6A5SY81</accession>
<feature type="compositionally biased region" description="Polar residues" evidence="1">
    <location>
        <begin position="202"/>
        <end position="226"/>
    </location>
</feature>
<keyword evidence="2" id="KW-0472">Membrane</keyword>
<feature type="compositionally biased region" description="Polar residues" evidence="1">
    <location>
        <begin position="782"/>
        <end position="808"/>
    </location>
</feature>
<feature type="compositionally biased region" description="Basic residues" evidence="1">
    <location>
        <begin position="158"/>
        <end position="169"/>
    </location>
</feature>
<feature type="transmembrane region" description="Helical" evidence="2">
    <location>
        <begin position="1342"/>
        <end position="1369"/>
    </location>
</feature>
<feature type="compositionally biased region" description="Low complexity" evidence="1">
    <location>
        <begin position="144"/>
        <end position="157"/>
    </location>
</feature>
<feature type="region of interest" description="Disordered" evidence="1">
    <location>
        <begin position="759"/>
        <end position="812"/>
    </location>
</feature>
<keyword evidence="2" id="KW-1133">Transmembrane helix</keyword>
<feature type="region of interest" description="Disordered" evidence="1">
    <location>
        <begin position="1085"/>
        <end position="1128"/>
    </location>
</feature>
<organism evidence="3 4">
    <name type="scientific">Clathrospora elynae</name>
    <dbReference type="NCBI Taxonomy" id="706981"/>
    <lineage>
        <taxon>Eukaryota</taxon>
        <taxon>Fungi</taxon>
        <taxon>Dikarya</taxon>
        <taxon>Ascomycota</taxon>
        <taxon>Pezizomycotina</taxon>
        <taxon>Dothideomycetes</taxon>
        <taxon>Pleosporomycetidae</taxon>
        <taxon>Pleosporales</taxon>
        <taxon>Diademaceae</taxon>
        <taxon>Clathrospora</taxon>
    </lineage>
</organism>
<feature type="transmembrane region" description="Helical" evidence="2">
    <location>
        <begin position="1299"/>
        <end position="1321"/>
    </location>
</feature>
<feature type="compositionally biased region" description="Polar residues" evidence="1">
    <location>
        <begin position="900"/>
        <end position="917"/>
    </location>
</feature>
<feature type="region of interest" description="Disordered" evidence="1">
    <location>
        <begin position="1145"/>
        <end position="1258"/>
    </location>
</feature>
<evidence type="ECO:0000256" key="2">
    <source>
        <dbReference type="SAM" id="Phobius"/>
    </source>
</evidence>
<feature type="compositionally biased region" description="Basic and acidic residues" evidence="1">
    <location>
        <begin position="514"/>
        <end position="527"/>
    </location>
</feature>
<proteinExistence type="predicted"/>
<feature type="region of interest" description="Disordered" evidence="1">
    <location>
        <begin position="497"/>
        <end position="531"/>
    </location>
</feature>
<keyword evidence="2" id="KW-0812">Transmembrane</keyword>
<reference evidence="3" key="1">
    <citation type="journal article" date="2020" name="Stud. Mycol.">
        <title>101 Dothideomycetes genomes: a test case for predicting lifestyles and emergence of pathogens.</title>
        <authorList>
            <person name="Haridas S."/>
            <person name="Albert R."/>
            <person name="Binder M."/>
            <person name="Bloem J."/>
            <person name="Labutti K."/>
            <person name="Salamov A."/>
            <person name="Andreopoulos B."/>
            <person name="Baker S."/>
            <person name="Barry K."/>
            <person name="Bills G."/>
            <person name="Bluhm B."/>
            <person name="Cannon C."/>
            <person name="Castanera R."/>
            <person name="Culley D."/>
            <person name="Daum C."/>
            <person name="Ezra D."/>
            <person name="Gonzalez J."/>
            <person name="Henrissat B."/>
            <person name="Kuo A."/>
            <person name="Liang C."/>
            <person name="Lipzen A."/>
            <person name="Lutzoni F."/>
            <person name="Magnuson J."/>
            <person name="Mondo S."/>
            <person name="Nolan M."/>
            <person name="Ohm R."/>
            <person name="Pangilinan J."/>
            <person name="Park H.-J."/>
            <person name="Ramirez L."/>
            <person name="Alfaro M."/>
            <person name="Sun H."/>
            <person name="Tritt A."/>
            <person name="Yoshinaga Y."/>
            <person name="Zwiers L.-H."/>
            <person name="Turgeon B."/>
            <person name="Goodwin S."/>
            <person name="Spatafora J."/>
            <person name="Crous P."/>
            <person name="Grigoriev I."/>
        </authorList>
    </citation>
    <scope>NUCLEOTIDE SEQUENCE</scope>
    <source>
        <strain evidence="3">CBS 161.51</strain>
    </source>
</reference>
<feature type="compositionally biased region" description="Polar residues" evidence="1">
    <location>
        <begin position="1245"/>
        <end position="1258"/>
    </location>
</feature>
<feature type="compositionally biased region" description="Polar residues" evidence="1">
    <location>
        <begin position="90"/>
        <end position="106"/>
    </location>
</feature>
<sequence length="1372" mass="149020">MATYHPHSHSPRVSERASPRIHPGNPMTPVHSPHHSVTSSISSRTPIHTLTIHEYRKQQHTPSSQTGPPNGKTLRRKAAASTLNDLERTPSVTHSTRSGSGSSLRPLHFSQSAHQLKSNQLSFQQQTLLELSFRSQSAEPRVQTGSISSISTTNSSGKVRHFNSRKRLPKPPVAIGPIQSPPALANLKSTQSWHSPPPAAWSFSTEPSHPSDAQTTPTPSTFSLSRFPQPPRLIDRSLSPPRDEREPARINALSFTTTAPATPPATPAIIHYRGASFNLVNPHDSLLLHEIVTPSRDFDSSDYLPLRTSEEFFIVSEEMARKRAVYGDFRAAHAGIRRRAEDSLDGSNLDLPLPPTPAAVSPNSSSYASPTYSPESINSPSPLAIQKPTNDSRFSLKSLTRSLTKKLGKSPVKIDGEELQDMRDRSVSMASISMDGDYPRPLTRTYVATPQASYFPVSSMSPTTPTSPTASEEIAAFSPGQNEVEHPRRHTTNLYEENPLASMVPDYPSTQVGRLDDSQLPKSDEGGVSKPYYEDLDSLYASSSIYTADGRHTSNYQQSLSSNRQSHPFARYSGMDASSFANEYNRDSLYGYSSSNRVSRQASHPFTQEMYHRSVDQTDPKTDTISKLIDEYNPEEMATMPMPTRGEQAIDAHGLVASDSGTFGKTSKIDRPQPARVSPGLGRFELDLRQDAQKHHDRVAPIQRVFARLPTITQHPGSPPRQAAPLAPAFEYDEAPFIPPRSEMSGMFSKGSSCSYGDTRNLLQIPPSEGSAPSVPVLGLEPSSSYSQPGDKSLEPSSPYSQAESPQTPKAALDQAEQIFHDTVTKHQQSNSKIPAMWARHNSGSQLLSKTVSNRSSGNVLDPNSLAVHGDGVAMQEKADWETIGGNSQGGHESLGSIADYSSSEGTRNSLGLNSDGSLPLWAKQTPPRGPSTYYSHPSPIHIHPHPFSSSPPDLKARASVRTAPGASSPPQASSPPASKTAPLFPLSAHPEDVLGRGAVEQPYAFAPWADPYAFSDKETQELLASGPNDDVIIDAEPNAPKSRASVDYEHQGRGMVPMTSSDESVFEKSTRLERENTFEKLCVVGPRGNLTGTPRGTGMHETGSSVADTSSPGIRLSSSVGRQSPRSDYTGFYASPFPAAGSVTRIRQSRPARIPEPERTSSESTLFPRSQGLDPVQETSQLPGAGHRQHLRNSTTFQRAARRTSRTAVPGQTKLRHMFLAPEGRSNVSSEGTHISHFMGGSGRPSTSDTNTPLRPSQLSIDTYPATARTVIAHEHSPHLLCVEREANPEDEARRRRLSWFILAAFCILPPCIILFRFMGDSVIASLTKGRLGHCTPESKRTALIAGIAVNVGLVTAILVPILIAHALKAV</sequence>
<dbReference type="EMBL" id="ML976015">
    <property type="protein sequence ID" value="KAF1944684.1"/>
    <property type="molecule type" value="Genomic_DNA"/>
</dbReference>
<evidence type="ECO:0000313" key="3">
    <source>
        <dbReference type="EMBL" id="KAF1944684.1"/>
    </source>
</evidence>
<dbReference type="OrthoDB" id="5353066at2759"/>
<protein>
    <submittedName>
        <fullName evidence="3">Uncharacterized protein</fullName>
    </submittedName>
</protein>
<feature type="region of interest" description="Disordered" evidence="1">
    <location>
        <begin position="137"/>
        <end position="245"/>
    </location>
</feature>
<dbReference type="Proteomes" id="UP000800038">
    <property type="component" value="Unassembled WGS sequence"/>
</dbReference>
<feature type="compositionally biased region" description="Basic residues" evidence="1">
    <location>
        <begin position="1"/>
        <end position="10"/>
    </location>
</feature>
<feature type="compositionally biased region" description="Polar residues" evidence="1">
    <location>
        <begin position="1103"/>
        <end position="1128"/>
    </location>
</feature>
<feature type="region of interest" description="Disordered" evidence="1">
    <location>
        <begin position="54"/>
        <end position="106"/>
    </location>
</feature>
<feature type="region of interest" description="Disordered" evidence="1">
    <location>
        <begin position="340"/>
        <end position="389"/>
    </location>
</feature>
<name>A0A6A5SY81_9PLEO</name>
<evidence type="ECO:0000256" key="1">
    <source>
        <dbReference type="SAM" id="MobiDB-lite"/>
    </source>
</evidence>